<evidence type="ECO:0000256" key="3">
    <source>
        <dbReference type="ARBA" id="ARBA00022448"/>
    </source>
</evidence>
<evidence type="ECO:0000256" key="2">
    <source>
        <dbReference type="ARBA" id="ARBA00010145"/>
    </source>
</evidence>
<comment type="subcellular location">
    <subcellularLocation>
        <location evidence="1">Cell membrane</location>
        <topology evidence="1">Multi-pass membrane protein</topology>
    </subcellularLocation>
</comment>
<evidence type="ECO:0000256" key="5">
    <source>
        <dbReference type="ARBA" id="ARBA00022692"/>
    </source>
</evidence>
<feature type="transmembrane region" description="Helical" evidence="8">
    <location>
        <begin position="201"/>
        <end position="223"/>
    </location>
</feature>
<feature type="transmembrane region" description="Helical" evidence="8">
    <location>
        <begin position="259"/>
        <end position="280"/>
    </location>
</feature>
<dbReference type="InterPro" id="IPR004776">
    <property type="entry name" value="Mem_transp_PIN-like"/>
</dbReference>
<feature type="transmembrane region" description="Helical" evidence="8">
    <location>
        <begin position="102"/>
        <end position="121"/>
    </location>
</feature>
<dbReference type="PANTHER" id="PTHR36838">
    <property type="entry name" value="AUXIN EFFLUX CARRIER FAMILY PROTEIN"/>
    <property type="match status" value="1"/>
</dbReference>
<feature type="transmembrane region" description="Helical" evidence="8">
    <location>
        <begin position="6"/>
        <end position="28"/>
    </location>
</feature>
<evidence type="ECO:0000256" key="7">
    <source>
        <dbReference type="ARBA" id="ARBA00023136"/>
    </source>
</evidence>
<feature type="transmembrane region" description="Helical" evidence="8">
    <location>
        <begin position="40"/>
        <end position="60"/>
    </location>
</feature>
<feature type="transmembrane region" description="Helical" evidence="8">
    <location>
        <begin position="174"/>
        <end position="195"/>
    </location>
</feature>
<keyword evidence="3" id="KW-0813">Transport</keyword>
<evidence type="ECO:0000256" key="6">
    <source>
        <dbReference type="ARBA" id="ARBA00022989"/>
    </source>
</evidence>
<dbReference type="InterPro" id="IPR038770">
    <property type="entry name" value="Na+/solute_symporter_sf"/>
</dbReference>
<proteinExistence type="inferred from homology"/>
<reference evidence="9" key="1">
    <citation type="submission" date="2021-04" db="EMBL/GenBank/DDBJ databases">
        <title>Oceanospirillales bacteria with DddD are important DMSP degraders in coastal seawater.</title>
        <authorList>
            <person name="Liu J."/>
        </authorList>
    </citation>
    <scope>NUCLEOTIDE SEQUENCE</scope>
    <source>
        <strain evidence="9">D13-1</strain>
    </source>
</reference>
<feature type="transmembrane region" description="Helical" evidence="8">
    <location>
        <begin position="72"/>
        <end position="90"/>
    </location>
</feature>
<dbReference type="Pfam" id="PF03547">
    <property type="entry name" value="Mem_trans"/>
    <property type="match status" value="1"/>
</dbReference>
<evidence type="ECO:0000256" key="4">
    <source>
        <dbReference type="ARBA" id="ARBA00022475"/>
    </source>
</evidence>
<name>A0ABY5HGX9_9GAMM</name>
<dbReference type="PANTHER" id="PTHR36838:SF4">
    <property type="entry name" value="AUXIN EFFLUX CARRIER FAMILY PROTEIN"/>
    <property type="match status" value="1"/>
</dbReference>
<comment type="similarity">
    <text evidence="2">Belongs to the auxin efflux carrier (TC 2.A.69) family.</text>
</comment>
<dbReference type="EMBL" id="CP073347">
    <property type="protein sequence ID" value="UTW11498.1"/>
    <property type="molecule type" value="Genomic_DNA"/>
</dbReference>
<keyword evidence="6 8" id="KW-1133">Transmembrane helix</keyword>
<sequence>MDNPLAHLNQIFAVTGPVFIMVLVGLLLKKVRLIDDEFINTASSLTFKATMPTLLFLGILKADLDEALQPALVGYFCLATALSFAVAWLWALRGVRHEDRGIYVQGAFRGNCGIVSLALAANQYGDYGLSTGAVMSGIVIVLFNILSTLVLSVYSAGQSVQVRPVLKGLACNPLILSVIAGLLASLMEVSLPGWLMVSGEYFGSITLPIALICVGGSLSLSSLQQSGRTALGASLIKVLWVPLIFTVLAWGLGFGGRELGILFLFLASPTAAASFVMARAMGSDGRLAASIIALSTLLSVVTIMAGLFLLEWGIGG</sequence>
<keyword evidence="4" id="KW-1003">Cell membrane</keyword>
<evidence type="ECO:0000313" key="9">
    <source>
        <dbReference type="EMBL" id="UTW11498.1"/>
    </source>
</evidence>
<feature type="transmembrane region" description="Helical" evidence="8">
    <location>
        <begin position="133"/>
        <end position="154"/>
    </location>
</feature>
<accession>A0ABY5HGX9</accession>
<evidence type="ECO:0000256" key="8">
    <source>
        <dbReference type="SAM" id="Phobius"/>
    </source>
</evidence>
<protein>
    <submittedName>
        <fullName evidence="9">AEC family transporter</fullName>
    </submittedName>
</protein>
<organism evidence="9 10">
    <name type="scientific">Marinobacterium rhizophilum</name>
    <dbReference type="NCBI Taxonomy" id="420402"/>
    <lineage>
        <taxon>Bacteria</taxon>
        <taxon>Pseudomonadati</taxon>
        <taxon>Pseudomonadota</taxon>
        <taxon>Gammaproteobacteria</taxon>
        <taxon>Oceanospirillales</taxon>
        <taxon>Oceanospirillaceae</taxon>
        <taxon>Marinobacterium</taxon>
    </lineage>
</organism>
<feature type="transmembrane region" description="Helical" evidence="8">
    <location>
        <begin position="235"/>
        <end position="253"/>
    </location>
</feature>
<keyword evidence="7 8" id="KW-0472">Membrane</keyword>
<gene>
    <name evidence="9" type="ORF">KDW95_19945</name>
</gene>
<evidence type="ECO:0000313" key="10">
    <source>
        <dbReference type="Proteomes" id="UP001058461"/>
    </source>
</evidence>
<dbReference type="Proteomes" id="UP001058461">
    <property type="component" value="Chromosome"/>
</dbReference>
<evidence type="ECO:0000256" key="1">
    <source>
        <dbReference type="ARBA" id="ARBA00004651"/>
    </source>
</evidence>
<dbReference type="RefSeq" id="WP_255853537.1">
    <property type="nucleotide sequence ID" value="NZ_CP073347.1"/>
</dbReference>
<keyword evidence="5 8" id="KW-0812">Transmembrane</keyword>
<feature type="transmembrane region" description="Helical" evidence="8">
    <location>
        <begin position="287"/>
        <end position="310"/>
    </location>
</feature>
<keyword evidence="10" id="KW-1185">Reference proteome</keyword>
<dbReference type="Gene3D" id="1.20.1530.20">
    <property type="match status" value="1"/>
</dbReference>